<dbReference type="Proteomes" id="UP000077755">
    <property type="component" value="Chromosome 7"/>
</dbReference>
<dbReference type="EMBL" id="CP093349">
    <property type="protein sequence ID" value="WOH09904.1"/>
    <property type="molecule type" value="Genomic_DNA"/>
</dbReference>
<accession>A0AAF1B7W5</accession>
<gene>
    <name evidence="1" type="ORF">DCAR_0729364</name>
</gene>
<proteinExistence type="predicted"/>
<evidence type="ECO:0000313" key="1">
    <source>
        <dbReference type="EMBL" id="WOH09904.1"/>
    </source>
</evidence>
<name>A0AAF1B7W5_DAUCS</name>
<reference evidence="1" key="1">
    <citation type="journal article" date="2016" name="Nat. Genet.">
        <title>A high-quality carrot genome assembly provides new insights into carotenoid accumulation and asterid genome evolution.</title>
        <authorList>
            <person name="Iorizzo M."/>
            <person name="Ellison S."/>
            <person name="Senalik D."/>
            <person name="Zeng P."/>
            <person name="Satapoomin P."/>
            <person name="Huang J."/>
            <person name="Bowman M."/>
            <person name="Iovene M."/>
            <person name="Sanseverino W."/>
            <person name="Cavagnaro P."/>
            <person name="Yildiz M."/>
            <person name="Macko-Podgorni A."/>
            <person name="Moranska E."/>
            <person name="Grzebelus E."/>
            <person name="Grzebelus D."/>
            <person name="Ashrafi H."/>
            <person name="Zheng Z."/>
            <person name="Cheng S."/>
            <person name="Spooner D."/>
            <person name="Van Deynze A."/>
            <person name="Simon P."/>
        </authorList>
    </citation>
    <scope>NUCLEOTIDE SEQUENCE</scope>
    <source>
        <tissue evidence="1">Leaf</tissue>
    </source>
</reference>
<reference evidence="1" key="2">
    <citation type="submission" date="2022-03" db="EMBL/GenBank/DDBJ databases">
        <title>Draft title - Genomic analysis of global carrot germplasm unveils the trajectory of domestication and the origin of high carotenoid orange carrot.</title>
        <authorList>
            <person name="Iorizzo M."/>
            <person name="Ellison S."/>
            <person name="Senalik D."/>
            <person name="Macko-Podgorni A."/>
            <person name="Grzebelus D."/>
            <person name="Bostan H."/>
            <person name="Rolling W."/>
            <person name="Curaba J."/>
            <person name="Simon P."/>
        </authorList>
    </citation>
    <scope>NUCLEOTIDE SEQUENCE</scope>
    <source>
        <tissue evidence="1">Leaf</tissue>
    </source>
</reference>
<dbReference type="AlphaFoldDB" id="A0AAF1B7W5"/>
<protein>
    <submittedName>
        <fullName evidence="1">Uncharacterized protein</fullName>
    </submittedName>
</protein>
<keyword evidence="2" id="KW-1185">Reference proteome</keyword>
<sequence>MNTPLDPAYLRFYRGCCKNVSKKIEERVYDNSNEANMYNDQGVTFFCLIVEFLLSEEMLCENMSVTGMSRANCQKPFAWLIVKNYADLGESLNPPFFVIKNNEELISCSLNQEIKKSMFANYTPGFVFASKAWSIWIHHAPITC</sequence>
<evidence type="ECO:0000313" key="2">
    <source>
        <dbReference type="Proteomes" id="UP000077755"/>
    </source>
</evidence>
<organism evidence="1 2">
    <name type="scientific">Daucus carota subsp. sativus</name>
    <name type="common">Carrot</name>
    <dbReference type="NCBI Taxonomy" id="79200"/>
    <lineage>
        <taxon>Eukaryota</taxon>
        <taxon>Viridiplantae</taxon>
        <taxon>Streptophyta</taxon>
        <taxon>Embryophyta</taxon>
        <taxon>Tracheophyta</taxon>
        <taxon>Spermatophyta</taxon>
        <taxon>Magnoliopsida</taxon>
        <taxon>eudicotyledons</taxon>
        <taxon>Gunneridae</taxon>
        <taxon>Pentapetalae</taxon>
        <taxon>asterids</taxon>
        <taxon>campanulids</taxon>
        <taxon>Apiales</taxon>
        <taxon>Apiaceae</taxon>
        <taxon>Apioideae</taxon>
        <taxon>Scandiceae</taxon>
        <taxon>Daucinae</taxon>
        <taxon>Daucus</taxon>
        <taxon>Daucus sect. Daucus</taxon>
    </lineage>
</organism>